<dbReference type="OrthoDB" id="10052789at2759"/>
<dbReference type="EMBL" id="KK365150">
    <property type="protein sequence ID" value="KCZ81096.1"/>
    <property type="molecule type" value="Genomic_DNA"/>
</dbReference>
<protein>
    <recommendedName>
        <fullName evidence="1">ISXO2-like transposase domain-containing protein</fullName>
    </recommendedName>
</protein>
<keyword evidence="3" id="KW-1185">Reference proteome</keyword>
<evidence type="ECO:0000313" key="3">
    <source>
        <dbReference type="Proteomes" id="UP000030655"/>
    </source>
</evidence>
<reference evidence="2 3" key="2">
    <citation type="submission" date="2014-03" db="EMBL/GenBank/DDBJ databases">
        <title>The Genome Sequence of Anncaliia algerae insect isolate PRA339.</title>
        <authorList>
            <consortium name="The Broad Institute Genome Sequencing Platform"/>
            <consortium name="The Broad Institute Genome Sequencing Center for Infectious Disease"/>
            <person name="Cuomo C."/>
            <person name="Becnel J."/>
            <person name="Sanscrainte N."/>
            <person name="Walker B."/>
            <person name="Young S.K."/>
            <person name="Zeng Q."/>
            <person name="Gargeya S."/>
            <person name="Fitzgerald M."/>
            <person name="Haas B."/>
            <person name="Abouelleil A."/>
            <person name="Alvarado L."/>
            <person name="Arachchi H.M."/>
            <person name="Berlin A.M."/>
            <person name="Chapman S.B."/>
            <person name="Dewar J."/>
            <person name="Goldberg J."/>
            <person name="Griggs A."/>
            <person name="Gujja S."/>
            <person name="Hansen M."/>
            <person name="Howarth C."/>
            <person name="Imamovic A."/>
            <person name="Larimer J."/>
            <person name="McCowan C."/>
            <person name="Murphy C."/>
            <person name="Neiman D."/>
            <person name="Pearson M."/>
            <person name="Priest M."/>
            <person name="Roberts A."/>
            <person name="Saif S."/>
            <person name="Shea T."/>
            <person name="Sisk P."/>
            <person name="Sykes S."/>
            <person name="Wortman J."/>
            <person name="Nusbaum C."/>
            <person name="Birren B."/>
        </authorList>
    </citation>
    <scope>NUCLEOTIDE SEQUENCE [LARGE SCALE GENOMIC DNA]</scope>
    <source>
        <strain evidence="2 3">PRA339</strain>
    </source>
</reference>
<dbReference type="Pfam" id="PF12762">
    <property type="entry name" value="DDE_Tnp_IS1595"/>
    <property type="match status" value="1"/>
</dbReference>
<accession>A0A059F2D0</accession>
<name>A0A059F2D0_9MICR</name>
<reference evidence="3" key="1">
    <citation type="submission" date="2013-02" db="EMBL/GenBank/DDBJ databases">
        <authorList>
            <consortium name="The Broad Institute Genome Sequencing Platform"/>
            <person name="Cuomo C."/>
            <person name="Becnel J."/>
            <person name="Sanscrainte N."/>
            <person name="Walker B."/>
            <person name="Young S.K."/>
            <person name="Zeng Q."/>
            <person name="Gargeya S."/>
            <person name="Fitzgerald M."/>
            <person name="Haas B."/>
            <person name="Abouelleil A."/>
            <person name="Alvarado L."/>
            <person name="Arachchi H.M."/>
            <person name="Berlin A.M."/>
            <person name="Chapman S.B."/>
            <person name="Dewar J."/>
            <person name="Goldberg J."/>
            <person name="Griggs A."/>
            <person name="Gujja S."/>
            <person name="Hansen M."/>
            <person name="Howarth C."/>
            <person name="Imamovic A."/>
            <person name="Larimer J."/>
            <person name="McCowan C."/>
            <person name="Murphy C."/>
            <person name="Neiman D."/>
            <person name="Pearson M."/>
            <person name="Priest M."/>
            <person name="Roberts A."/>
            <person name="Saif S."/>
            <person name="Shea T."/>
            <person name="Sisk P."/>
            <person name="Sykes S."/>
            <person name="Wortman J."/>
            <person name="Nusbaum C."/>
            <person name="Birren B."/>
        </authorList>
    </citation>
    <scope>NUCLEOTIDE SEQUENCE [LARGE SCALE GENOMIC DNA]</scope>
    <source>
        <strain evidence="3">PRA339</strain>
    </source>
</reference>
<sequence length="129" mass="14823">PGSIIQIDETMMNFKCKSHRGRSTLNKTDALVIIEYQNKIKRAFAKIIPNKESRTIIPIVVSQVASSSIIWTDEHKSYKCLKNLGFEHDRVCHKYEFVNKLNGINTQAVESFNNCIKIKKKAKRSEAVR</sequence>
<dbReference type="AlphaFoldDB" id="A0A059F2D0"/>
<dbReference type="InterPro" id="IPR053164">
    <property type="entry name" value="IS1016-like_transposase"/>
</dbReference>
<organism evidence="2 3">
    <name type="scientific">Anncaliia algerae PRA339</name>
    <dbReference type="NCBI Taxonomy" id="1288291"/>
    <lineage>
        <taxon>Eukaryota</taxon>
        <taxon>Fungi</taxon>
        <taxon>Fungi incertae sedis</taxon>
        <taxon>Microsporidia</taxon>
        <taxon>Tubulinosematoidea</taxon>
        <taxon>Tubulinosematidae</taxon>
        <taxon>Anncaliia</taxon>
    </lineage>
</organism>
<evidence type="ECO:0000259" key="1">
    <source>
        <dbReference type="SMART" id="SM01126"/>
    </source>
</evidence>
<dbReference type="VEuPathDB" id="MicrosporidiaDB:H312_01462"/>
<feature type="domain" description="ISXO2-like transposase" evidence="1">
    <location>
        <begin position="2"/>
        <end position="126"/>
    </location>
</feature>
<dbReference type="HOGENOM" id="CLU_044348_8_0_1"/>
<dbReference type="PANTHER" id="PTHR47163">
    <property type="entry name" value="DDE_TNP_IS1595 DOMAIN-CONTAINING PROTEIN"/>
    <property type="match status" value="1"/>
</dbReference>
<proteinExistence type="predicted"/>
<dbReference type="SMART" id="SM01126">
    <property type="entry name" value="DDE_Tnp_IS1595"/>
    <property type="match status" value="1"/>
</dbReference>
<dbReference type="InterPro" id="IPR024445">
    <property type="entry name" value="Tnp_ISXO2-like"/>
</dbReference>
<evidence type="ECO:0000313" key="2">
    <source>
        <dbReference type="EMBL" id="KCZ81096.1"/>
    </source>
</evidence>
<gene>
    <name evidence="2" type="ORF">H312_01462</name>
</gene>
<dbReference type="PANTHER" id="PTHR47163:SF2">
    <property type="entry name" value="SI:DKEY-17M8.2"/>
    <property type="match status" value="1"/>
</dbReference>
<feature type="non-terminal residue" evidence="2">
    <location>
        <position position="1"/>
    </location>
</feature>
<dbReference type="Proteomes" id="UP000030655">
    <property type="component" value="Unassembled WGS sequence"/>
</dbReference>